<proteinExistence type="predicted"/>
<comment type="caution">
    <text evidence="1">The sequence shown here is derived from an EMBL/GenBank/DDBJ whole genome shotgun (WGS) entry which is preliminary data.</text>
</comment>
<accession>A0A6G1WV50</accession>
<dbReference type="AlphaFoldDB" id="A0A6G1WV50"/>
<evidence type="ECO:0000313" key="1">
    <source>
        <dbReference type="EMBL" id="MQW73640.1"/>
    </source>
</evidence>
<organism evidence="1">
    <name type="scientific">Sinorhizobium medicae</name>
    <dbReference type="NCBI Taxonomy" id="110321"/>
    <lineage>
        <taxon>Bacteria</taxon>
        <taxon>Pseudomonadati</taxon>
        <taxon>Pseudomonadota</taxon>
        <taxon>Alphaproteobacteria</taxon>
        <taxon>Hyphomicrobiales</taxon>
        <taxon>Rhizobiaceae</taxon>
        <taxon>Sinorhizobium/Ensifer group</taxon>
        <taxon>Sinorhizobium</taxon>
    </lineage>
</organism>
<dbReference type="EMBL" id="WISB01000218">
    <property type="protein sequence ID" value="MQW73640.1"/>
    <property type="molecule type" value="Genomic_DNA"/>
</dbReference>
<name>A0A6G1WV50_9HYPH</name>
<gene>
    <name evidence="1" type="ORF">GHJ91_32530</name>
</gene>
<evidence type="ECO:0008006" key="2">
    <source>
        <dbReference type="Google" id="ProtNLM"/>
    </source>
</evidence>
<protein>
    <recommendedName>
        <fullName evidence="2">HK97 gp10 family phage protein</fullName>
    </recommendedName>
</protein>
<reference evidence="1" key="1">
    <citation type="journal article" date="2013" name="Genome Biol.">
        <title>Comparative genomics of the core and accessory genomes of 48 Sinorhizobium strains comprising five genospecies.</title>
        <authorList>
            <person name="Sugawara M."/>
            <person name="Epstein B."/>
            <person name="Badgley B.D."/>
            <person name="Unno T."/>
            <person name="Xu L."/>
            <person name="Reese J."/>
            <person name="Gyaneshwar P."/>
            <person name="Denny R."/>
            <person name="Mudge J."/>
            <person name="Bharti A.K."/>
            <person name="Farmer A.D."/>
            <person name="May G.D."/>
            <person name="Woodward J.E."/>
            <person name="Medigue C."/>
            <person name="Vallenet D."/>
            <person name="Lajus A."/>
            <person name="Rouy Z."/>
            <person name="Martinez-Vaz B."/>
            <person name="Tiffin P."/>
            <person name="Young N.D."/>
            <person name="Sadowsky M.J."/>
        </authorList>
    </citation>
    <scope>NUCLEOTIDE SEQUENCE</scope>
    <source>
        <strain evidence="1">M1</strain>
    </source>
</reference>
<sequence length="161" mass="17598">MAESNLSFAAQVSEWVQAEKEREASVLRTAAQMVANNVRRSVAEGGRIPVDTGNLKNSLMASTSTMPRVDEGERQYPDQSGEIELIISNLDIGETLYLGFQTAYGPRMNYGFVGQDSLGRVYNQQGFGFVDAEAQTWPQTVKEAEAKVRGRFGAGPSPRTS</sequence>
<dbReference type="RefSeq" id="WP_127587480.1">
    <property type="nucleotide sequence ID" value="NZ_RPJY01000046.1"/>
</dbReference>